<accession>A0ABQ3VKE8</accession>
<gene>
    <name evidence="1" type="ORF">KSZ_41700</name>
</gene>
<evidence type="ECO:0000313" key="1">
    <source>
        <dbReference type="EMBL" id="GHO86164.1"/>
    </source>
</evidence>
<reference evidence="1 2" key="1">
    <citation type="journal article" date="2021" name="Int. J. Syst. Evol. Microbiol.">
        <title>Reticulibacter mediterranei gen. nov., sp. nov., within the new family Reticulibacteraceae fam. nov., and Ktedonospora formicarum gen. nov., sp. nov., Ktedonobacter robiniae sp. nov., Dictyobacter formicarum sp. nov. and Dictyobacter arantiisoli sp. nov., belonging to the class Ktedonobacteria.</title>
        <authorList>
            <person name="Yabe S."/>
            <person name="Zheng Y."/>
            <person name="Wang C.M."/>
            <person name="Sakai Y."/>
            <person name="Abe K."/>
            <person name="Yokota A."/>
            <person name="Donadio S."/>
            <person name="Cavaletti L."/>
            <person name="Monciardini P."/>
        </authorList>
    </citation>
    <scope>NUCLEOTIDE SEQUENCE [LARGE SCALE GENOMIC DNA]</scope>
    <source>
        <strain evidence="1 2">SOSP1-9</strain>
    </source>
</reference>
<evidence type="ECO:0000313" key="2">
    <source>
        <dbReference type="Proteomes" id="UP000635565"/>
    </source>
</evidence>
<dbReference type="Proteomes" id="UP000635565">
    <property type="component" value="Unassembled WGS sequence"/>
</dbReference>
<protein>
    <submittedName>
        <fullName evidence="1">Uncharacterized protein</fullName>
    </submittedName>
</protein>
<keyword evidence="2" id="KW-1185">Reference proteome</keyword>
<comment type="caution">
    <text evidence="1">The sequence shown here is derived from an EMBL/GenBank/DDBJ whole genome shotgun (WGS) entry which is preliminary data.</text>
</comment>
<sequence>MNQANILQAMLGLQLGCGQGNILLVDFELFIIKIELAMLDNALPINNGDRRTFTTIDRLVISLPGLKGADRFYFFR</sequence>
<proteinExistence type="predicted"/>
<name>A0ABQ3VKE8_9CHLR</name>
<organism evidence="1 2">
    <name type="scientific">Dictyobacter formicarum</name>
    <dbReference type="NCBI Taxonomy" id="2778368"/>
    <lineage>
        <taxon>Bacteria</taxon>
        <taxon>Bacillati</taxon>
        <taxon>Chloroflexota</taxon>
        <taxon>Ktedonobacteria</taxon>
        <taxon>Ktedonobacterales</taxon>
        <taxon>Dictyobacteraceae</taxon>
        <taxon>Dictyobacter</taxon>
    </lineage>
</organism>
<dbReference type="EMBL" id="BNJJ01000011">
    <property type="protein sequence ID" value="GHO86164.1"/>
    <property type="molecule type" value="Genomic_DNA"/>
</dbReference>